<evidence type="ECO:0000313" key="2">
    <source>
        <dbReference type="EMBL" id="KAF2843647.1"/>
    </source>
</evidence>
<feature type="region of interest" description="Disordered" evidence="1">
    <location>
        <begin position="1"/>
        <end position="51"/>
    </location>
</feature>
<keyword evidence="3" id="KW-1185">Reference proteome</keyword>
<organism evidence="2 3">
    <name type="scientific">Patellaria atrata CBS 101060</name>
    <dbReference type="NCBI Taxonomy" id="1346257"/>
    <lineage>
        <taxon>Eukaryota</taxon>
        <taxon>Fungi</taxon>
        <taxon>Dikarya</taxon>
        <taxon>Ascomycota</taxon>
        <taxon>Pezizomycotina</taxon>
        <taxon>Dothideomycetes</taxon>
        <taxon>Dothideomycetes incertae sedis</taxon>
        <taxon>Patellariales</taxon>
        <taxon>Patellariaceae</taxon>
        <taxon>Patellaria</taxon>
    </lineage>
</organism>
<dbReference type="GO" id="GO:0140580">
    <property type="term" value="F:mitochondrion autophagosome adaptor activity"/>
    <property type="evidence" value="ECO:0007669"/>
    <property type="project" value="InterPro"/>
</dbReference>
<evidence type="ECO:0000256" key="1">
    <source>
        <dbReference type="SAM" id="MobiDB-lite"/>
    </source>
</evidence>
<gene>
    <name evidence="2" type="ORF">M501DRAFT_994645</name>
</gene>
<accession>A0A9P4SJH2</accession>
<dbReference type="InterPro" id="IPR013898">
    <property type="entry name" value="Atg43"/>
</dbReference>
<dbReference type="PANTHER" id="PTHR38699">
    <property type="entry name" value="CHROMOSOME 1, WHOLE GENOME SHOTGUN SEQUENCE"/>
    <property type="match status" value="1"/>
</dbReference>
<reference evidence="2" key="1">
    <citation type="journal article" date="2020" name="Stud. Mycol.">
        <title>101 Dothideomycetes genomes: a test case for predicting lifestyles and emergence of pathogens.</title>
        <authorList>
            <person name="Haridas S."/>
            <person name="Albert R."/>
            <person name="Binder M."/>
            <person name="Bloem J."/>
            <person name="Labutti K."/>
            <person name="Salamov A."/>
            <person name="Andreopoulos B."/>
            <person name="Baker S."/>
            <person name="Barry K."/>
            <person name="Bills G."/>
            <person name="Bluhm B."/>
            <person name="Cannon C."/>
            <person name="Castanera R."/>
            <person name="Culley D."/>
            <person name="Daum C."/>
            <person name="Ezra D."/>
            <person name="Gonzalez J."/>
            <person name="Henrissat B."/>
            <person name="Kuo A."/>
            <person name="Liang C."/>
            <person name="Lipzen A."/>
            <person name="Lutzoni F."/>
            <person name="Magnuson J."/>
            <person name="Mondo S."/>
            <person name="Nolan M."/>
            <person name="Ohm R."/>
            <person name="Pangilinan J."/>
            <person name="Park H.-J."/>
            <person name="Ramirez L."/>
            <person name="Alfaro M."/>
            <person name="Sun H."/>
            <person name="Tritt A."/>
            <person name="Yoshinaga Y."/>
            <person name="Zwiers L.-H."/>
            <person name="Turgeon B."/>
            <person name="Goodwin S."/>
            <person name="Spatafora J."/>
            <person name="Crous P."/>
            <person name="Grigoriev I."/>
        </authorList>
    </citation>
    <scope>NUCLEOTIDE SEQUENCE</scope>
    <source>
        <strain evidence="2">CBS 101060</strain>
    </source>
</reference>
<dbReference type="AlphaFoldDB" id="A0A9P4SJH2"/>
<proteinExistence type="predicted"/>
<dbReference type="PANTHER" id="PTHR38699:SF1">
    <property type="entry name" value="MITOPHAGY RECEPTOR ATG43"/>
    <property type="match status" value="1"/>
</dbReference>
<name>A0A9P4SJH2_9PEZI</name>
<dbReference type="GO" id="GO:0000423">
    <property type="term" value="P:mitophagy"/>
    <property type="evidence" value="ECO:0007669"/>
    <property type="project" value="InterPro"/>
</dbReference>
<dbReference type="EMBL" id="MU006089">
    <property type="protein sequence ID" value="KAF2843647.1"/>
    <property type="molecule type" value="Genomic_DNA"/>
</dbReference>
<dbReference type="Proteomes" id="UP000799429">
    <property type="component" value="Unassembled WGS sequence"/>
</dbReference>
<sequence>MSNNPGVEIASAIQSASIQRNPDPAHDLNPSSSASKKEPVTIASSPASSDVADDEIPVSVLQPIPRKTNLPPLPDLRFEQSYLKSIEQAEGWGPVLYITVRDQVFLPLLQGTLWTLLVSGWHFWHRDSKFSGHNVGARLRRWWWSVNNWKIPTTKQAQLGRNRIAGDVREVSILGG</sequence>
<protein>
    <submittedName>
        <fullName evidence="2">DUF1770-domain-containing protein</fullName>
    </submittedName>
</protein>
<dbReference type="OrthoDB" id="2430343at2759"/>
<dbReference type="Pfam" id="PF08589">
    <property type="entry name" value="ATG43"/>
    <property type="match status" value="1"/>
</dbReference>
<evidence type="ECO:0000313" key="3">
    <source>
        <dbReference type="Proteomes" id="UP000799429"/>
    </source>
</evidence>
<comment type="caution">
    <text evidence="2">The sequence shown here is derived from an EMBL/GenBank/DDBJ whole genome shotgun (WGS) entry which is preliminary data.</text>
</comment>